<dbReference type="InterPro" id="IPR002869">
    <property type="entry name" value="Pyrv_flavodox_OxRed_cen"/>
</dbReference>
<dbReference type="Pfam" id="PF01558">
    <property type="entry name" value="POR"/>
    <property type="match status" value="1"/>
</dbReference>
<evidence type="ECO:0000313" key="14">
    <source>
        <dbReference type="EMBL" id="BED92375.1"/>
    </source>
</evidence>
<dbReference type="EC" id="1.2.7.1" evidence="9"/>
<feature type="binding site" evidence="12">
    <location>
        <position position="797"/>
    </location>
    <ligand>
        <name>[4Fe-4S] cluster</name>
        <dbReference type="ChEBI" id="CHEBI:49883"/>
        <label>3</label>
    </ligand>
</feature>
<dbReference type="InterPro" id="IPR009014">
    <property type="entry name" value="Transketo_C/PFOR_II"/>
</dbReference>
<feature type="domain" description="4Fe-4S ferredoxin-type" evidence="13">
    <location>
        <begin position="664"/>
        <end position="693"/>
    </location>
</feature>
<feature type="binding site" evidence="12">
    <location>
        <position position="735"/>
    </location>
    <ligand>
        <name>[4Fe-4S] cluster</name>
        <dbReference type="ChEBI" id="CHEBI:49883"/>
        <label>1</label>
    </ligand>
</feature>
<evidence type="ECO:0000256" key="5">
    <source>
        <dbReference type="ARBA" id="ARBA00022982"/>
    </source>
</evidence>
<sequence length="1151" mass="130086">MAFIYPITPSSEMANQVDKFTYLEKKNIFDNTVVVRQMQSEGGVAGAMHGALSSGVLSNTYTASQGLLLMIPNMYKIAGELLPNVIHVSSRTIGTHALSIFGDHSDIYACRQTGYAMICSNNPQEALDLGLVSHLSSIKSRIPILHFFDGFRTSHEIQKIKLWDYSELKDLLDFESVKEFKKRALSPENPVIRGTAQNDDVFFQAREACNKYYANFPKVVKNYMNKINKKSGCKYDLFNYYGNFQAERIIVAMGSVCNTIEEVINYLIKKDQKVGLIKVRLYRPFVSNYLKKVLPESVKKITVLDRTKECGSIGEPLFLDVLGALNELNLKNIKVYSGRYGLSSKDTTPSQILAVFDNMRNKNLKKRFTIGIKDDVTNLSLSAKKKVDTTPKDIFCCKLWGLGADGTVGANKNTIKIIGNNTNLQVQGYFSYDSKKSGGVTVSNLRFGRSKIKSSYLINKADFVACHNMSYIFKYDIVQDVKKNGSFLLNTTWSENELEKKLPDEIKLYLYKNKINLYIINAFEISKNLGLNNKINTVLQASFFKITDIIDINLAEKLVKKYIYKSYIKKGEEIVNLNYKAVEAGIEKLIKINIPKSWGNIKLKKNIKNKAEMKNGLEKYVNNILVPVSNLKGNDLHVSKFLDYVDGTFPTGSTKYEKRTISLEIPEWIPQNCIQCNICSFVCPHAVIRPVVLDSQENIPENFKYKNLTGFDNLNYSVVVSSFDCTGCGICEQVCPNKAIKIKTFSDLEYSQSQNNFNFGINLPEKSEIFEKFKINTVKGSQFKQPLLEFSGACAGCGETPYAKLVTQLFGERLYISNSTGCSSIWGGSFPSCPYTVNKNNKGPAWQNSLFEDNAEFGYGICLANKTLRKNLIYYINIINNITEDKNLKILCADYLKSINNGNLNYVISEDLINYLSENLELLENKTKNLAEKILENKKYLSKKSFWIFGGDGWAYDIGFGGLDHVIASGEDINILVLDTEVYSNTGGQASKATQIGAIAQFSCFGKSTFKKDLSKIFMTYENVYVAQVSMGANYNQCVKAFTEAENFNGPSLIVAYSTCIAHGIKFGMKSAKLEEKKAVESGYFNLFRYNSKLKEFNLDSKNINLEKYKGFLKNETRYNYLEKIFPKRAKELYEKSQNFAEQKYLDLKKL</sequence>
<dbReference type="NCBIfam" id="TIGR02176">
    <property type="entry name" value="pyruv_ox_red"/>
    <property type="match status" value="1"/>
</dbReference>
<dbReference type="InterPro" id="IPR011895">
    <property type="entry name" value="Pyrv_flavodox_OxRed"/>
</dbReference>
<evidence type="ECO:0000256" key="6">
    <source>
        <dbReference type="ARBA" id="ARBA00023002"/>
    </source>
</evidence>
<evidence type="ECO:0000256" key="9">
    <source>
        <dbReference type="PIRNR" id="PIRNR000159"/>
    </source>
</evidence>
<keyword evidence="6 9" id="KW-0560">Oxidoreductase</keyword>
<feature type="site" description="Important for catalytic activity" evidence="11">
    <location>
        <position position="985"/>
    </location>
</feature>
<dbReference type="SUPFAM" id="SSF54862">
    <property type="entry name" value="4Fe-4S ferredoxins"/>
    <property type="match status" value="1"/>
</dbReference>
<dbReference type="InterPro" id="IPR033412">
    <property type="entry name" value="PFOR_II"/>
</dbReference>
<dbReference type="Proteomes" id="UP001335720">
    <property type="component" value="Chromosome"/>
</dbReference>
<accession>A0AA48IBD3</accession>
<evidence type="ECO:0000256" key="8">
    <source>
        <dbReference type="ARBA" id="ARBA00023014"/>
    </source>
</evidence>
<dbReference type="SMART" id="SM00890">
    <property type="entry name" value="EKR"/>
    <property type="match status" value="1"/>
</dbReference>
<dbReference type="Pfam" id="PF17147">
    <property type="entry name" value="PFOR_II"/>
    <property type="match status" value="1"/>
</dbReference>
<dbReference type="GO" id="GO:0005506">
    <property type="term" value="F:iron ion binding"/>
    <property type="evidence" value="ECO:0007669"/>
    <property type="project" value="InterPro"/>
</dbReference>
<feature type="binding site" evidence="12">
    <location>
        <position position="725"/>
    </location>
    <ligand>
        <name>[4Fe-4S] cluster</name>
        <dbReference type="ChEBI" id="CHEBI:49883"/>
        <label>2</label>
    </ligand>
</feature>
<dbReference type="Pfam" id="PF02775">
    <property type="entry name" value="TPP_enzyme_C"/>
    <property type="match status" value="1"/>
</dbReference>
<feature type="binding site" evidence="10">
    <location>
        <position position="41"/>
    </location>
    <ligand>
        <name>thiamine diphosphate</name>
        <dbReference type="ChEBI" id="CHEBI:58937"/>
    </ligand>
</feature>
<feature type="binding site" evidence="12">
    <location>
        <position position="822"/>
    </location>
    <ligand>
        <name>[4Fe-4S] cluster</name>
        <dbReference type="ChEBI" id="CHEBI:49883"/>
        <label>3</label>
    </ligand>
</feature>
<dbReference type="PROSITE" id="PS51379">
    <property type="entry name" value="4FE4S_FER_2"/>
    <property type="match status" value="2"/>
</dbReference>
<gene>
    <name evidence="14" type="ORF">RsTaC01_0073</name>
</gene>
<feature type="binding site" evidence="12">
    <location>
        <position position="731"/>
    </location>
    <ligand>
        <name>[4Fe-4S] cluster</name>
        <dbReference type="ChEBI" id="CHEBI:49883"/>
        <label>2</label>
    </ligand>
</feature>
<feature type="site" description="Important for catalytic activity" evidence="11">
    <location>
        <position position="41"/>
    </location>
</feature>
<dbReference type="GO" id="GO:0030976">
    <property type="term" value="F:thiamine pyrophosphate binding"/>
    <property type="evidence" value="ECO:0007669"/>
    <property type="project" value="InterPro"/>
</dbReference>
<dbReference type="PANTHER" id="PTHR32154">
    <property type="entry name" value="PYRUVATE-FLAVODOXIN OXIDOREDUCTASE-RELATED"/>
    <property type="match status" value="1"/>
</dbReference>
<dbReference type="GO" id="GO:0006979">
    <property type="term" value="P:response to oxidative stress"/>
    <property type="evidence" value="ECO:0007669"/>
    <property type="project" value="TreeGrafter"/>
</dbReference>
<feature type="binding site" evidence="12">
    <location>
        <position position="728"/>
    </location>
    <ligand>
        <name>[4Fe-4S] cluster</name>
        <dbReference type="ChEBI" id="CHEBI:49883"/>
        <label>2</label>
    </ligand>
</feature>
<dbReference type="InterPro" id="IPR050722">
    <property type="entry name" value="Pyruvate:ferred/Flavod_OxRd"/>
</dbReference>
<feature type="binding site" evidence="10">
    <location>
        <position position="91"/>
    </location>
    <ligand>
        <name>pyruvate</name>
        <dbReference type="ChEBI" id="CHEBI:15361"/>
    </ligand>
</feature>
<dbReference type="Gene3D" id="3.40.50.920">
    <property type="match status" value="1"/>
</dbReference>
<dbReference type="Gene3D" id="3.40.50.970">
    <property type="match status" value="2"/>
</dbReference>
<dbReference type="FunFam" id="3.40.50.970:FF:000041">
    <property type="entry name" value="Pyruvate:ferredoxin (Flavodoxin) oxidoreductase"/>
    <property type="match status" value="1"/>
</dbReference>
<feature type="binding site" evidence="12">
    <location>
        <position position="1060"/>
    </location>
    <ligand>
        <name>[4Fe-4S] cluster</name>
        <dbReference type="ChEBI" id="CHEBI:49883"/>
        <label>3</label>
    </ligand>
</feature>
<dbReference type="Pfam" id="PF12838">
    <property type="entry name" value="Fer4_7"/>
    <property type="match status" value="1"/>
</dbReference>
<keyword evidence="5 9" id="KW-0249">Electron transport</keyword>
<proteinExistence type="inferred from homology"/>
<feature type="binding site" evidence="12">
    <location>
        <position position="683"/>
    </location>
    <ligand>
        <name>[4Fe-4S] cluster</name>
        <dbReference type="ChEBI" id="CHEBI:49883"/>
        <label>2</label>
    </ligand>
</feature>
<evidence type="ECO:0000256" key="1">
    <source>
        <dbReference type="ARBA" id="ARBA00009032"/>
    </source>
</evidence>
<feature type="binding site" evidence="10">
    <location>
        <position position="8"/>
    </location>
    <ligand>
        <name>pyruvate</name>
        <dbReference type="ChEBI" id="CHEBI:15361"/>
    </ligand>
</feature>
<evidence type="ECO:0000256" key="12">
    <source>
        <dbReference type="PIRSR" id="PIRSR000159-50"/>
    </source>
</evidence>
<comment type="cofactor">
    <cofactor evidence="12">
        <name>[4Fe-4S] cluster</name>
        <dbReference type="ChEBI" id="CHEBI:49883"/>
    </cofactor>
    <text evidence="12">Binds 3 [4Fe-4S] clusters per subunit.</text>
</comment>
<dbReference type="Gene3D" id="4.10.780.10">
    <property type="entry name" value="Pyruvate-flavodoxin oxidoreductase, EKR domain"/>
    <property type="match status" value="1"/>
</dbReference>
<dbReference type="PROSITE" id="PS00198">
    <property type="entry name" value="4FE4S_FER_1"/>
    <property type="match status" value="1"/>
</dbReference>
<feature type="binding site" evidence="10">
    <location>
        <begin position="951"/>
        <end position="954"/>
    </location>
    <ligand>
        <name>thiamine diphosphate</name>
        <dbReference type="ChEBI" id="CHEBI:58937"/>
    </ligand>
</feature>
<dbReference type="InterPro" id="IPR002880">
    <property type="entry name" value="Pyrv_Fd/Flavodoxin_OxRdtase_N"/>
</dbReference>
<feature type="domain" description="4Fe-4S ferredoxin-type" evidence="13">
    <location>
        <begin position="716"/>
        <end position="745"/>
    </location>
</feature>
<evidence type="ECO:0000256" key="11">
    <source>
        <dbReference type="PIRSR" id="PIRSR000159-2"/>
    </source>
</evidence>
<organism evidence="14">
    <name type="scientific">Candidatus Paraimprobicoccus trichonymphae</name>
    <dbReference type="NCBI Taxonomy" id="3033793"/>
    <lineage>
        <taxon>Bacteria</taxon>
        <taxon>Bacillati</taxon>
        <taxon>Bacillota</taxon>
        <taxon>Clostridia</taxon>
        <taxon>Candidatus Paraimprobicoccus</taxon>
    </lineage>
</organism>
<dbReference type="InterPro" id="IPR029061">
    <property type="entry name" value="THDP-binding"/>
</dbReference>
<dbReference type="GO" id="GO:0051539">
    <property type="term" value="F:4 iron, 4 sulfur cluster binding"/>
    <property type="evidence" value="ECO:0007669"/>
    <property type="project" value="UniProtKB-KW"/>
</dbReference>
<keyword evidence="4 12" id="KW-0479">Metal-binding</keyword>
<dbReference type="PIRSF" id="PIRSF000159">
    <property type="entry name" value="NifJ"/>
    <property type="match status" value="1"/>
</dbReference>
<dbReference type="EMBL" id="AP027925">
    <property type="protein sequence ID" value="BED92375.1"/>
    <property type="molecule type" value="Genomic_DNA"/>
</dbReference>
<dbReference type="InterPro" id="IPR017900">
    <property type="entry name" value="4Fe4S_Fe_S_CS"/>
</dbReference>
<feature type="binding site" evidence="12">
    <location>
        <position position="676"/>
    </location>
    <ligand>
        <name>[4Fe-4S] cluster</name>
        <dbReference type="ChEBI" id="CHEBI:49883"/>
        <label>1</label>
    </ligand>
</feature>
<feature type="binding site" evidence="10">
    <location>
        <position position="822"/>
    </location>
    <ligand>
        <name>thiamine diphosphate</name>
        <dbReference type="ChEBI" id="CHEBI:58937"/>
    </ligand>
</feature>
<evidence type="ECO:0000256" key="2">
    <source>
        <dbReference type="ARBA" id="ARBA00022448"/>
    </source>
</evidence>
<dbReference type="GO" id="GO:0019164">
    <property type="term" value="F:pyruvate synthase activity"/>
    <property type="evidence" value="ECO:0007669"/>
    <property type="project" value="UniProtKB-EC"/>
</dbReference>
<feature type="binding site" evidence="10">
    <location>
        <begin position="980"/>
        <end position="985"/>
    </location>
    <ligand>
        <name>thiamine diphosphate</name>
        <dbReference type="ChEBI" id="CHEBI:58937"/>
    </ligand>
</feature>
<dbReference type="Pfam" id="PF01855">
    <property type="entry name" value="POR_N"/>
    <property type="match status" value="1"/>
</dbReference>
<feature type="site" description="Important for catalytic activity" evidence="11">
    <location>
        <position position="91"/>
    </location>
</feature>
<dbReference type="SUPFAM" id="SSF52518">
    <property type="entry name" value="Thiamin diphosphate-binding fold (THDP-binding)"/>
    <property type="match status" value="2"/>
</dbReference>
<keyword evidence="7 12" id="KW-0408">Iron</keyword>
<dbReference type="InterPro" id="IPR019752">
    <property type="entry name" value="Pyrv/ketoisovalerate_OxRed_cat"/>
</dbReference>
<dbReference type="GO" id="GO:0022900">
    <property type="term" value="P:electron transport chain"/>
    <property type="evidence" value="ECO:0007669"/>
    <property type="project" value="InterPro"/>
</dbReference>
<dbReference type="FunFam" id="3.40.920.10:FF:000001">
    <property type="entry name" value="Pyruvate:ferredoxin (Flavodoxin) oxidoreductase"/>
    <property type="match status" value="1"/>
</dbReference>
<dbReference type="SUPFAM" id="SSF53323">
    <property type="entry name" value="Pyruvate-ferredoxin oxidoreductase, PFOR, domain III"/>
    <property type="match status" value="1"/>
</dbReference>
<dbReference type="Gene3D" id="3.30.70.20">
    <property type="match status" value="1"/>
</dbReference>
<dbReference type="AlphaFoldDB" id="A0AA48IBD3"/>
<keyword evidence="3 12" id="KW-0004">4Fe-4S</keyword>
<dbReference type="KEGG" id="ptrh:RsTaC01_0073"/>
<keyword evidence="2 9" id="KW-0813">Transport</keyword>
<evidence type="ECO:0000259" key="13">
    <source>
        <dbReference type="PROSITE" id="PS51379"/>
    </source>
</evidence>
<dbReference type="SUPFAM" id="SSF52922">
    <property type="entry name" value="TK C-terminal domain-like"/>
    <property type="match status" value="1"/>
</dbReference>
<dbReference type="InterPro" id="IPR037112">
    <property type="entry name" value="Pyrv-flavodox_OxR_EKR_sf"/>
</dbReference>
<evidence type="ECO:0000256" key="4">
    <source>
        <dbReference type="ARBA" id="ARBA00022723"/>
    </source>
</evidence>
<comment type="catalytic activity">
    <reaction evidence="9">
        <text>2 oxidized [2Fe-2S]-[ferredoxin] + pyruvate + CoA = 2 reduced [2Fe-2S]-[ferredoxin] + acetyl-CoA + CO2 + H(+)</text>
        <dbReference type="Rhea" id="RHEA:12765"/>
        <dbReference type="Rhea" id="RHEA-COMP:10000"/>
        <dbReference type="Rhea" id="RHEA-COMP:10001"/>
        <dbReference type="ChEBI" id="CHEBI:15361"/>
        <dbReference type="ChEBI" id="CHEBI:15378"/>
        <dbReference type="ChEBI" id="CHEBI:16526"/>
        <dbReference type="ChEBI" id="CHEBI:33737"/>
        <dbReference type="ChEBI" id="CHEBI:33738"/>
        <dbReference type="ChEBI" id="CHEBI:57287"/>
        <dbReference type="ChEBI" id="CHEBI:57288"/>
        <dbReference type="EC" id="1.2.7.1"/>
    </reaction>
</comment>
<feature type="binding site" evidence="12">
    <location>
        <position position="794"/>
    </location>
    <ligand>
        <name>[4Fe-4S] cluster</name>
        <dbReference type="ChEBI" id="CHEBI:49883"/>
        <label>3</label>
    </ligand>
</feature>
<dbReference type="InterPro" id="IPR019456">
    <property type="entry name" value="Pyrv-flavodox_OxRtase_EKR"/>
</dbReference>
<evidence type="ECO:0000256" key="7">
    <source>
        <dbReference type="ARBA" id="ARBA00023004"/>
    </source>
</evidence>
<feature type="binding site" evidence="12">
    <location>
        <position position="679"/>
    </location>
    <ligand>
        <name>[4Fe-4S] cluster</name>
        <dbReference type="ChEBI" id="CHEBI:49883"/>
        <label>1</label>
    </ligand>
</feature>
<dbReference type="InterPro" id="IPR011766">
    <property type="entry name" value="TPP_enzyme_TPP-bd"/>
</dbReference>
<reference evidence="14" key="1">
    <citation type="journal article" date="2023" name="ISME J.">
        <title>Emergence of putative energy parasites within Clostridia revealed by genome analysis of a novel endosymbiotic clade.</title>
        <authorList>
            <person name="Takahashi K."/>
            <person name="Kuwahara H."/>
            <person name="Horikawa Y."/>
            <person name="Izawa K."/>
            <person name="Kato D."/>
            <person name="Inagaki T."/>
            <person name="Yuki M."/>
            <person name="Ohkuma M."/>
            <person name="Hongoh Y."/>
        </authorList>
    </citation>
    <scope>NUCLEOTIDE SEQUENCE</scope>
    <source>
        <strain evidence="14">RsTa-C01</strain>
    </source>
</reference>
<dbReference type="Gene3D" id="3.40.920.10">
    <property type="entry name" value="Pyruvate-ferredoxin oxidoreductase, PFOR, domain III"/>
    <property type="match status" value="1"/>
</dbReference>
<protein>
    <recommendedName>
        <fullName evidence="9">Pyruvate:ferredoxin oxidoreductase</fullName>
        <ecNumber evidence="9">1.2.7.1</ecNumber>
    </recommendedName>
    <alternativeName>
        <fullName evidence="9">Pyruvate synthase</fullName>
    </alternativeName>
</protein>
<dbReference type="PANTHER" id="PTHR32154:SF0">
    <property type="entry name" value="PYRUVATE-FLAVODOXIN OXIDOREDUCTASE-RELATED"/>
    <property type="match status" value="1"/>
</dbReference>
<evidence type="ECO:0000256" key="10">
    <source>
        <dbReference type="PIRSR" id="PIRSR000159-1"/>
    </source>
</evidence>
<name>A0AA48IBD3_9FIRM</name>
<keyword evidence="14" id="KW-0670">Pyruvate</keyword>
<comment type="similarity">
    <text evidence="1 9">Belongs to the pyruvate:ferredoxin/flavodoxin oxidoreductase family.</text>
</comment>
<feature type="site" description="Important for catalytic activity" evidence="11">
    <location>
        <position position="8"/>
    </location>
</feature>
<evidence type="ECO:0000256" key="3">
    <source>
        <dbReference type="ARBA" id="ARBA00022485"/>
    </source>
</evidence>
<dbReference type="FunFam" id="3.40.50.970:FF:000012">
    <property type="entry name" value="Pyruvate:ferredoxin (Flavodoxin) oxidoreductase"/>
    <property type="match status" value="1"/>
</dbReference>
<dbReference type="Pfam" id="PF10371">
    <property type="entry name" value="EKR"/>
    <property type="match status" value="1"/>
</dbReference>
<dbReference type="FunFam" id="3.40.50.920:FF:000007">
    <property type="entry name" value="Pyruvate:ferredoxin (Flavodoxin) oxidoreductase"/>
    <property type="match status" value="1"/>
</dbReference>
<dbReference type="CDD" id="cd07034">
    <property type="entry name" value="TPP_PYR_PFOR_IOR-alpha_like"/>
    <property type="match status" value="1"/>
</dbReference>
<feature type="binding site" evidence="10">
    <location>
        <position position="799"/>
    </location>
    <ligand>
        <name>thiamine diphosphate</name>
        <dbReference type="ChEBI" id="CHEBI:58937"/>
    </ligand>
</feature>
<keyword evidence="8 12" id="KW-0411">Iron-sulfur</keyword>
<feature type="binding site" evidence="12">
    <location>
        <position position="673"/>
    </location>
    <ligand>
        <name>[4Fe-4S] cluster</name>
        <dbReference type="ChEBI" id="CHEBI:49883"/>
        <label>1</label>
    </ligand>
</feature>
<dbReference type="InterPro" id="IPR017896">
    <property type="entry name" value="4Fe4S_Fe-S-bd"/>
</dbReference>